<keyword evidence="1" id="KW-0732">Signal</keyword>
<dbReference type="Gene3D" id="3.40.710.10">
    <property type="entry name" value="DD-peptidase/beta-lactamase superfamily"/>
    <property type="match status" value="1"/>
</dbReference>
<reference evidence="2 3" key="1">
    <citation type="submission" date="2024-10" db="EMBL/GenBank/DDBJ databases">
        <title>The Natural Products Discovery Center: Release of the First 8490 Sequenced Strains for Exploring Actinobacteria Biosynthetic Diversity.</title>
        <authorList>
            <person name="Kalkreuter E."/>
            <person name="Kautsar S.A."/>
            <person name="Yang D."/>
            <person name="Bader C.D."/>
            <person name="Teijaro C.N."/>
            <person name="Fluegel L."/>
            <person name="Davis C.M."/>
            <person name="Simpson J.R."/>
            <person name="Lauterbach L."/>
            <person name="Steele A.D."/>
            <person name="Gui C."/>
            <person name="Meng S."/>
            <person name="Li G."/>
            <person name="Viehrig K."/>
            <person name="Ye F."/>
            <person name="Su P."/>
            <person name="Kiefer A.F."/>
            <person name="Nichols A."/>
            <person name="Cepeda A.J."/>
            <person name="Yan W."/>
            <person name="Fan B."/>
            <person name="Jiang Y."/>
            <person name="Adhikari A."/>
            <person name="Zheng C.-J."/>
            <person name="Schuster L."/>
            <person name="Cowan T.M."/>
            <person name="Smanski M.J."/>
            <person name="Chevrette M.G."/>
            <person name="De Carvalho L.P.S."/>
            <person name="Shen B."/>
        </authorList>
    </citation>
    <scope>NUCLEOTIDE SEQUENCE [LARGE SCALE GENOMIC DNA]</scope>
    <source>
        <strain evidence="2 3">NPDC002593</strain>
    </source>
</reference>
<organism evidence="2 3">
    <name type="scientific">Nocardia jiangxiensis</name>
    <dbReference type="NCBI Taxonomy" id="282685"/>
    <lineage>
        <taxon>Bacteria</taxon>
        <taxon>Bacillati</taxon>
        <taxon>Actinomycetota</taxon>
        <taxon>Actinomycetes</taxon>
        <taxon>Mycobacteriales</taxon>
        <taxon>Nocardiaceae</taxon>
        <taxon>Nocardia</taxon>
    </lineage>
</organism>
<evidence type="ECO:0000313" key="2">
    <source>
        <dbReference type="EMBL" id="MFF3570902.1"/>
    </source>
</evidence>
<sequence>MRCRTVVAGMFAAGLCLFAGHAAADPVPPVATPTSMDMPGVPGRTSISLRVDFLNLQLGTANDTESRSGLSLVKLYMADYALRHGDGSAQDRQLTERMIRYSDDSAADASAAKYPNAIDAEAAEYGLPATHSGPTWGQSSTSTADITKFLDRKMTTDPGSPVLAWMATASPVAADGTAQNWGTARLPGVIGNKWGWSDYGPQQVGSASFGPGFTISAQTDGSPADQTADVVSGLTRSVLGIHLPVPKVG</sequence>
<proteinExistence type="predicted"/>
<comment type="caution">
    <text evidence="2">The sequence shown here is derived from an EMBL/GenBank/DDBJ whole genome shotgun (WGS) entry which is preliminary data.</text>
</comment>
<dbReference type="InterPro" id="IPR012338">
    <property type="entry name" value="Beta-lactam/transpept-like"/>
</dbReference>
<protein>
    <recommendedName>
        <fullName evidence="4">Beta-lactamase enzyme family protein</fullName>
    </recommendedName>
</protein>
<dbReference type="RefSeq" id="WP_387405044.1">
    <property type="nucleotide sequence ID" value="NZ_JBIAQY010000008.1"/>
</dbReference>
<dbReference type="SUPFAM" id="SSF56601">
    <property type="entry name" value="beta-lactamase/transpeptidase-like"/>
    <property type="match status" value="1"/>
</dbReference>
<keyword evidence="3" id="KW-1185">Reference proteome</keyword>
<accession>A0ABW6S3M5</accession>
<evidence type="ECO:0000256" key="1">
    <source>
        <dbReference type="SAM" id="SignalP"/>
    </source>
</evidence>
<evidence type="ECO:0000313" key="3">
    <source>
        <dbReference type="Proteomes" id="UP001601992"/>
    </source>
</evidence>
<feature type="chain" id="PRO_5046598491" description="Beta-lactamase enzyme family protein" evidence="1">
    <location>
        <begin position="25"/>
        <end position="249"/>
    </location>
</feature>
<evidence type="ECO:0008006" key="4">
    <source>
        <dbReference type="Google" id="ProtNLM"/>
    </source>
</evidence>
<name>A0ABW6S3M5_9NOCA</name>
<dbReference type="Proteomes" id="UP001601992">
    <property type="component" value="Unassembled WGS sequence"/>
</dbReference>
<dbReference type="EMBL" id="JBIAQY010000008">
    <property type="protein sequence ID" value="MFF3570902.1"/>
    <property type="molecule type" value="Genomic_DNA"/>
</dbReference>
<gene>
    <name evidence="2" type="ORF">ACFYXQ_24255</name>
</gene>
<feature type="signal peptide" evidence="1">
    <location>
        <begin position="1"/>
        <end position="24"/>
    </location>
</feature>